<keyword evidence="3" id="KW-1185">Reference proteome</keyword>
<dbReference type="STRING" id="1280837.A0A316VEN6"/>
<dbReference type="EMBL" id="KZ819603">
    <property type="protein sequence ID" value="PWN36117.1"/>
    <property type="molecule type" value="Genomic_DNA"/>
</dbReference>
<feature type="compositionally biased region" description="Basic and acidic residues" evidence="1">
    <location>
        <begin position="397"/>
        <end position="408"/>
    </location>
</feature>
<feature type="compositionally biased region" description="Low complexity" evidence="1">
    <location>
        <begin position="56"/>
        <end position="73"/>
    </location>
</feature>
<dbReference type="Proteomes" id="UP000245771">
    <property type="component" value="Unassembled WGS sequence"/>
</dbReference>
<dbReference type="OrthoDB" id="3365740at2759"/>
<name>A0A316VEN6_9BASI</name>
<protein>
    <submittedName>
        <fullName evidence="2">Uncharacterized protein</fullName>
    </submittedName>
</protein>
<evidence type="ECO:0000313" key="3">
    <source>
        <dbReference type="Proteomes" id="UP000245771"/>
    </source>
</evidence>
<evidence type="ECO:0000256" key="1">
    <source>
        <dbReference type="SAM" id="MobiDB-lite"/>
    </source>
</evidence>
<accession>A0A316VEN6</accession>
<dbReference type="GeneID" id="37024240"/>
<feature type="region of interest" description="Disordered" evidence="1">
    <location>
        <begin position="397"/>
        <end position="423"/>
    </location>
</feature>
<gene>
    <name evidence="2" type="ORF">FA14DRAFT_51966</name>
</gene>
<dbReference type="AlphaFoldDB" id="A0A316VEN6"/>
<dbReference type="PANTHER" id="PTHR39398">
    <property type="entry name" value="YALI0F14311P"/>
    <property type="match status" value="1"/>
</dbReference>
<feature type="compositionally biased region" description="Basic and acidic residues" evidence="1">
    <location>
        <begin position="7"/>
        <end position="19"/>
    </location>
</feature>
<dbReference type="InParanoid" id="A0A316VEN6"/>
<reference evidence="2 3" key="1">
    <citation type="journal article" date="2018" name="Mol. Biol. Evol.">
        <title>Broad Genomic Sampling Reveals a Smut Pathogenic Ancestry of the Fungal Clade Ustilaginomycotina.</title>
        <authorList>
            <person name="Kijpornyongpan T."/>
            <person name="Mondo S.J."/>
            <person name="Barry K."/>
            <person name="Sandor L."/>
            <person name="Lee J."/>
            <person name="Lipzen A."/>
            <person name="Pangilinan J."/>
            <person name="LaButti K."/>
            <person name="Hainaut M."/>
            <person name="Henrissat B."/>
            <person name="Grigoriev I.V."/>
            <person name="Spatafora J.W."/>
            <person name="Aime M.C."/>
        </authorList>
    </citation>
    <scope>NUCLEOTIDE SEQUENCE [LARGE SCALE GENOMIC DNA]</scope>
    <source>
        <strain evidence="2 3">MCA 3882</strain>
    </source>
</reference>
<evidence type="ECO:0000313" key="2">
    <source>
        <dbReference type="EMBL" id="PWN36117.1"/>
    </source>
</evidence>
<dbReference type="RefSeq" id="XP_025356419.1">
    <property type="nucleotide sequence ID" value="XM_025502459.1"/>
</dbReference>
<feature type="compositionally biased region" description="Polar residues" evidence="1">
    <location>
        <begin position="40"/>
        <end position="49"/>
    </location>
</feature>
<organism evidence="2 3">
    <name type="scientific">Meira miltonrushii</name>
    <dbReference type="NCBI Taxonomy" id="1280837"/>
    <lineage>
        <taxon>Eukaryota</taxon>
        <taxon>Fungi</taxon>
        <taxon>Dikarya</taxon>
        <taxon>Basidiomycota</taxon>
        <taxon>Ustilaginomycotina</taxon>
        <taxon>Exobasidiomycetes</taxon>
        <taxon>Exobasidiales</taxon>
        <taxon>Brachybasidiaceae</taxon>
        <taxon>Meira</taxon>
    </lineage>
</organism>
<feature type="region of interest" description="Disordered" evidence="1">
    <location>
        <begin position="1"/>
        <end position="83"/>
    </location>
</feature>
<sequence>MQPWRSGRVEDKKGREEGVRQNNGQTKNGWKGKQNHAKQAPSSISSSPMRQARLKPSPSSISSNSLELLSSPSRGLDSGTDASQDLTNAETQQRFRAFISERIQGHVIKHGPIQKNKADPLIRMPAPSVMENSPSTFDVGKDQLQSLQDILLFVRRLREGCVAANRVDLFTLDVYILSSLLSLLVGDNIQLSSSLPRTVDLCESVGSVEEGTAFGLEASKDINSILYGNKDKMPSSSLDKDALRSLYLLWLSISGGQVERLGGQQRQHLAGSTLAFYEHKQKLRAPFGESVKLIERVSAALARDNILVLRRVLIELQHDSEHHQKRIWQFALLSRTVNEMRTRVWNTFKKAYMHLAIDPALVGSQASWPHAAALAGNGEWVERMLLIDLDVMPLSKEEREQCGDKERATNPQQRSATPDMWDDSVDDLTNAMQSSSLSNPSVLSTVRTQRLAKVFEVFGLPTSNDTEQEGLSRWKDRITTQAGAPVVKLR</sequence>
<dbReference type="PANTHER" id="PTHR39398:SF1">
    <property type="entry name" value="CSN8_PSMD8_EIF3K DOMAIN-CONTAINING PROTEIN"/>
    <property type="match status" value="1"/>
</dbReference>
<proteinExistence type="predicted"/>